<proteinExistence type="inferred from homology"/>
<feature type="transmembrane region" description="Helical" evidence="8">
    <location>
        <begin position="349"/>
        <end position="374"/>
    </location>
</feature>
<evidence type="ECO:0000256" key="8">
    <source>
        <dbReference type="SAM" id="Phobius"/>
    </source>
</evidence>
<keyword evidence="11" id="KW-1185">Reference proteome</keyword>
<comment type="similarity">
    <text evidence="2">Belongs to the CitM (TC 2.A.11) transporter family.</text>
</comment>
<dbReference type="AlphaFoldDB" id="L0L0S6"/>
<protein>
    <submittedName>
        <fullName evidence="10">Na+/H+ antiporter NhaD-like permease</fullName>
    </submittedName>
</protein>
<dbReference type="HOGENOM" id="CLU_011920_3_0_2"/>
<feature type="transmembrane region" description="Helical" evidence="8">
    <location>
        <begin position="94"/>
        <end position="123"/>
    </location>
</feature>
<feature type="domain" description="Citrate transporter-like" evidence="9">
    <location>
        <begin position="19"/>
        <end position="344"/>
    </location>
</feature>
<evidence type="ECO:0000256" key="7">
    <source>
        <dbReference type="ARBA" id="ARBA00023136"/>
    </source>
</evidence>
<keyword evidence="5 8" id="KW-0812">Transmembrane</keyword>
<dbReference type="InterPro" id="IPR004680">
    <property type="entry name" value="Cit_transptr-like_dom"/>
</dbReference>
<evidence type="ECO:0000256" key="6">
    <source>
        <dbReference type="ARBA" id="ARBA00022989"/>
    </source>
</evidence>
<evidence type="ECO:0000259" key="9">
    <source>
        <dbReference type="Pfam" id="PF03600"/>
    </source>
</evidence>
<feature type="transmembrane region" description="Helical" evidence="8">
    <location>
        <begin position="58"/>
        <end position="82"/>
    </location>
</feature>
<dbReference type="GO" id="GO:0015105">
    <property type="term" value="F:arsenite transmembrane transporter activity"/>
    <property type="evidence" value="ECO:0007669"/>
    <property type="project" value="InterPro"/>
</dbReference>
<dbReference type="PANTHER" id="PTHR43302:SF5">
    <property type="entry name" value="TRANSPORTER ARSB-RELATED"/>
    <property type="match status" value="1"/>
</dbReference>
<reference evidence="11" key="1">
    <citation type="submission" date="2012-02" db="EMBL/GenBank/DDBJ databases">
        <title>Complete sequence of chromosome of Methanomethylovorans hollandica DSM 15978.</title>
        <authorList>
            <person name="Lucas S."/>
            <person name="Copeland A."/>
            <person name="Lapidus A."/>
            <person name="Glavina del Rio T."/>
            <person name="Dalin E."/>
            <person name="Tice H."/>
            <person name="Bruce D."/>
            <person name="Goodwin L."/>
            <person name="Pitluck S."/>
            <person name="Peters L."/>
            <person name="Mikhailova N."/>
            <person name="Held B."/>
            <person name="Kyrpides N."/>
            <person name="Mavromatis K."/>
            <person name="Ivanova N."/>
            <person name="Brettin T."/>
            <person name="Detter J.C."/>
            <person name="Han C."/>
            <person name="Larimer F."/>
            <person name="Land M."/>
            <person name="Hauser L."/>
            <person name="Markowitz V."/>
            <person name="Cheng J.-F."/>
            <person name="Hugenholtz P."/>
            <person name="Woyke T."/>
            <person name="Wu D."/>
            <person name="Spring S."/>
            <person name="Schroeder M."/>
            <person name="Brambilla E."/>
            <person name="Klenk H.-P."/>
            <person name="Eisen J.A."/>
        </authorList>
    </citation>
    <scope>NUCLEOTIDE SEQUENCE [LARGE SCALE GENOMIC DNA]</scope>
    <source>
        <strain evidence="11">DSM 15978 / NBRC 107637 / DMS1</strain>
    </source>
</reference>
<dbReference type="GeneID" id="14406164"/>
<keyword evidence="4" id="KW-1003">Cell membrane</keyword>
<organism evidence="10 11">
    <name type="scientific">Methanomethylovorans hollandica (strain DSM 15978 / NBRC 107637 / DMS1)</name>
    <dbReference type="NCBI Taxonomy" id="867904"/>
    <lineage>
        <taxon>Archaea</taxon>
        <taxon>Methanobacteriati</taxon>
        <taxon>Methanobacteriota</taxon>
        <taxon>Stenosarchaea group</taxon>
        <taxon>Methanomicrobia</taxon>
        <taxon>Methanosarcinales</taxon>
        <taxon>Methanosarcinaceae</taxon>
        <taxon>Methanomethylovorans</taxon>
    </lineage>
</organism>
<keyword evidence="7 8" id="KW-0472">Membrane</keyword>
<feature type="transmembrane region" description="Helical" evidence="8">
    <location>
        <begin position="277"/>
        <end position="298"/>
    </location>
</feature>
<feature type="transmembrane region" description="Helical" evidence="8">
    <location>
        <begin position="248"/>
        <end position="265"/>
    </location>
</feature>
<dbReference type="PANTHER" id="PTHR43302">
    <property type="entry name" value="TRANSPORTER ARSB-RELATED"/>
    <property type="match status" value="1"/>
</dbReference>
<evidence type="ECO:0000256" key="1">
    <source>
        <dbReference type="ARBA" id="ARBA00004651"/>
    </source>
</evidence>
<dbReference type="KEGG" id="mhz:Metho_1651"/>
<dbReference type="STRING" id="867904.Metho_1651"/>
<feature type="transmembrane region" description="Helical" evidence="8">
    <location>
        <begin position="174"/>
        <end position="197"/>
    </location>
</feature>
<dbReference type="PRINTS" id="PR00758">
    <property type="entry name" value="ARSENICPUMP"/>
</dbReference>
<gene>
    <name evidence="10" type="ordered locus">Metho_1651</name>
</gene>
<dbReference type="InterPro" id="IPR000802">
    <property type="entry name" value="Arsenical_pump_ArsB"/>
</dbReference>
<dbReference type="Proteomes" id="UP000010866">
    <property type="component" value="Chromosome"/>
</dbReference>
<evidence type="ECO:0000256" key="2">
    <source>
        <dbReference type="ARBA" id="ARBA00009843"/>
    </source>
</evidence>
<dbReference type="GO" id="GO:0005886">
    <property type="term" value="C:plasma membrane"/>
    <property type="evidence" value="ECO:0007669"/>
    <property type="project" value="UniProtKB-SubCell"/>
</dbReference>
<dbReference type="Pfam" id="PF03600">
    <property type="entry name" value="CitMHS"/>
    <property type="match status" value="1"/>
</dbReference>
<sequence>MILPVVVLCLVFLLTIIRQIGNIRLDLWQIMGLGALAVLLTGQISIPEAIEAINPDIMLFLFGVFAIGQALETSGYLSLVSYNFFKNAKNMDAIILYVLFGMGFASAFLMNDTLAIIGTPVVLLLARQHQIDPKVLLLALAFAVTTGSVASPIGNPQNLLIAMNGGIKDPFVVFARYLLLPTTVNLIAAYLVLKFFFREHFSAAVLNHSEPQTSDPKLASLSRLSLVLFVLLVCAKILVQLLSIPFDFRLTYIALIAAIPVLVLSSRRYELVKRMDWHTLVFFAAMFILMESVWNSGFFQGFLTDTQQSIVSISMVLSVSVILSQFISNVPLVALYLPILSHASVDTGGLLALAAGSTIAGNLSILGAASNVIIIHNAEKKGNVTLTFMEFFKIGVPLTIIQTCVYWFFLSL</sequence>
<feature type="transmembrane region" description="Helical" evidence="8">
    <location>
        <begin position="394"/>
        <end position="410"/>
    </location>
</feature>
<evidence type="ECO:0000313" key="10">
    <source>
        <dbReference type="EMBL" id="AGB49844.1"/>
    </source>
</evidence>
<dbReference type="RefSeq" id="WP_015325009.1">
    <property type="nucleotide sequence ID" value="NC_019977.1"/>
</dbReference>
<name>L0L0S6_METHD</name>
<feature type="transmembrane region" description="Helical" evidence="8">
    <location>
        <begin position="218"/>
        <end position="242"/>
    </location>
</feature>
<accession>L0L0S6</accession>
<keyword evidence="3" id="KW-0813">Transport</keyword>
<evidence type="ECO:0000313" key="11">
    <source>
        <dbReference type="Proteomes" id="UP000010866"/>
    </source>
</evidence>
<dbReference type="OrthoDB" id="86089at2157"/>
<keyword evidence="6 8" id="KW-1133">Transmembrane helix</keyword>
<evidence type="ECO:0000256" key="5">
    <source>
        <dbReference type="ARBA" id="ARBA00022692"/>
    </source>
</evidence>
<evidence type="ECO:0000256" key="4">
    <source>
        <dbReference type="ARBA" id="ARBA00022475"/>
    </source>
</evidence>
<comment type="subcellular location">
    <subcellularLocation>
        <location evidence="1">Cell membrane</location>
        <topology evidence="1">Multi-pass membrane protein</topology>
    </subcellularLocation>
</comment>
<evidence type="ECO:0000256" key="3">
    <source>
        <dbReference type="ARBA" id="ARBA00022448"/>
    </source>
</evidence>
<dbReference type="EMBL" id="CP003362">
    <property type="protein sequence ID" value="AGB49844.1"/>
    <property type="molecule type" value="Genomic_DNA"/>
</dbReference>
<feature type="transmembrane region" description="Helical" evidence="8">
    <location>
        <begin position="135"/>
        <end position="154"/>
    </location>
</feature>
<feature type="transmembrane region" description="Helical" evidence="8">
    <location>
        <begin position="310"/>
        <end position="337"/>
    </location>
</feature>